<name>A0A812J8U5_9DINO</name>
<keyword evidence="3" id="KW-1185">Reference proteome</keyword>
<organism evidence="2 3">
    <name type="scientific">Symbiodinium natans</name>
    <dbReference type="NCBI Taxonomy" id="878477"/>
    <lineage>
        <taxon>Eukaryota</taxon>
        <taxon>Sar</taxon>
        <taxon>Alveolata</taxon>
        <taxon>Dinophyceae</taxon>
        <taxon>Suessiales</taxon>
        <taxon>Symbiodiniaceae</taxon>
        <taxon>Symbiodinium</taxon>
    </lineage>
</organism>
<evidence type="ECO:0000256" key="1">
    <source>
        <dbReference type="SAM" id="MobiDB-lite"/>
    </source>
</evidence>
<dbReference type="Proteomes" id="UP000604046">
    <property type="component" value="Unassembled WGS sequence"/>
</dbReference>
<feature type="region of interest" description="Disordered" evidence="1">
    <location>
        <begin position="8"/>
        <end position="44"/>
    </location>
</feature>
<dbReference type="EMBL" id="CAJNDS010000382">
    <property type="protein sequence ID" value="CAE7199951.1"/>
    <property type="molecule type" value="Genomic_DNA"/>
</dbReference>
<comment type="caution">
    <text evidence="2">The sequence shown here is derived from an EMBL/GenBank/DDBJ whole genome shotgun (WGS) entry which is preliminary data.</text>
</comment>
<protein>
    <submittedName>
        <fullName evidence="2">Uncharacterized protein</fullName>
    </submittedName>
</protein>
<accession>A0A812J8U5</accession>
<evidence type="ECO:0000313" key="2">
    <source>
        <dbReference type="EMBL" id="CAE7199951.1"/>
    </source>
</evidence>
<dbReference type="AlphaFoldDB" id="A0A812J8U5"/>
<proteinExistence type="predicted"/>
<sequence>MLMMLALAGRLRPSKGPTDADDSCPAGRLSPSKGPTDADDARPCRAPQAPLQLMLIALAGLRPSKVPTARLVGSLRPSKGPTDADDARLFSLMLMVLGEPVAPDKASFIGLC</sequence>
<gene>
    <name evidence="2" type="ORF">SNAT2548_LOCUS5898</name>
</gene>
<evidence type="ECO:0000313" key="3">
    <source>
        <dbReference type="Proteomes" id="UP000604046"/>
    </source>
</evidence>
<reference evidence="2" key="1">
    <citation type="submission" date="2021-02" db="EMBL/GenBank/DDBJ databases">
        <authorList>
            <person name="Dougan E. K."/>
            <person name="Rhodes N."/>
            <person name="Thang M."/>
            <person name="Chan C."/>
        </authorList>
    </citation>
    <scope>NUCLEOTIDE SEQUENCE</scope>
</reference>